<reference evidence="2" key="1">
    <citation type="submission" date="2021-01" db="EMBL/GenBank/DDBJ databases">
        <title>Caligus Genome Assembly.</title>
        <authorList>
            <person name="Gallardo-Escarate C."/>
        </authorList>
    </citation>
    <scope>NUCLEOTIDE SEQUENCE [LARGE SCALE GENOMIC DNA]</scope>
</reference>
<gene>
    <name evidence="1" type="ORF">FKW44_019728</name>
</gene>
<evidence type="ECO:0000313" key="2">
    <source>
        <dbReference type="Proteomes" id="UP000595437"/>
    </source>
</evidence>
<organism evidence="1 2">
    <name type="scientific">Caligus rogercresseyi</name>
    <name type="common">Sea louse</name>
    <dbReference type="NCBI Taxonomy" id="217165"/>
    <lineage>
        <taxon>Eukaryota</taxon>
        <taxon>Metazoa</taxon>
        <taxon>Ecdysozoa</taxon>
        <taxon>Arthropoda</taxon>
        <taxon>Crustacea</taxon>
        <taxon>Multicrustacea</taxon>
        <taxon>Hexanauplia</taxon>
        <taxon>Copepoda</taxon>
        <taxon>Siphonostomatoida</taxon>
        <taxon>Caligidae</taxon>
        <taxon>Caligus</taxon>
    </lineage>
</organism>
<proteinExistence type="predicted"/>
<protein>
    <submittedName>
        <fullName evidence="1">Uncharacterized protein</fullName>
    </submittedName>
</protein>
<dbReference type="EMBL" id="CP045903">
    <property type="protein sequence ID" value="QQP38986.1"/>
    <property type="molecule type" value="Genomic_DNA"/>
</dbReference>
<accession>A0A7T8GWT2</accession>
<name>A0A7T8GWT2_CALRO</name>
<evidence type="ECO:0000313" key="1">
    <source>
        <dbReference type="EMBL" id="QQP38986.1"/>
    </source>
</evidence>
<sequence length="60" mass="6619">MATCPNLSEVVAAIKIWRDISEDDYASYHVGAFYLTGNDRISIYTTAPEILGRAGVKLQI</sequence>
<keyword evidence="2" id="KW-1185">Reference proteome</keyword>
<dbReference type="Proteomes" id="UP000595437">
    <property type="component" value="Chromosome 14"/>
</dbReference>
<dbReference type="AlphaFoldDB" id="A0A7T8GWT2"/>